<keyword evidence="6 8" id="KW-1133">Transmembrane helix</keyword>
<comment type="similarity">
    <text evidence="2">Belongs to the ABC-2 integral membrane protein family.</text>
</comment>
<evidence type="ECO:0000313" key="12">
    <source>
        <dbReference type="Proteomes" id="UP000249557"/>
    </source>
</evidence>
<dbReference type="EMBL" id="QFOT01000028">
    <property type="protein sequence ID" value="PZP56365.1"/>
    <property type="molecule type" value="Genomic_DNA"/>
</dbReference>
<gene>
    <name evidence="11" type="ORF">DI586_03940</name>
    <name evidence="10" type="ORF">DI626_02370</name>
</gene>
<dbReference type="InterPro" id="IPR047817">
    <property type="entry name" value="ABC2_TM_bact-type"/>
</dbReference>
<dbReference type="GO" id="GO:0140359">
    <property type="term" value="F:ABC-type transporter activity"/>
    <property type="evidence" value="ECO:0007669"/>
    <property type="project" value="InterPro"/>
</dbReference>
<comment type="caution">
    <text evidence="11">The sequence shown here is derived from an EMBL/GenBank/DDBJ whole genome shotgun (WGS) entry which is preliminary data.</text>
</comment>
<evidence type="ECO:0000313" key="10">
    <source>
        <dbReference type="EMBL" id="PZO88165.1"/>
    </source>
</evidence>
<evidence type="ECO:0000313" key="11">
    <source>
        <dbReference type="EMBL" id="PZP56365.1"/>
    </source>
</evidence>
<evidence type="ECO:0000259" key="9">
    <source>
        <dbReference type="PROSITE" id="PS51012"/>
    </source>
</evidence>
<comment type="subcellular location">
    <subcellularLocation>
        <location evidence="1">Cell membrane</location>
        <topology evidence="1">Multi-pass membrane protein</topology>
    </subcellularLocation>
</comment>
<sequence length="377" mass="42198">MNFRFPSIPTVAHLCRKEWQSLFHDTVMMFFIVFSFTFLLYSQATGTSTDLKRASIGIIDEDHSPLSLRLKDSLIPPYFKNVEEVTEQQAEKGLESAKYSFVLHFPSRMEADIRAGKKVTAQLLIDATIIGQAQIGSGYINTIIQKELASYFNAQNGIQPTIDLIVRYSFNQGRDTTWFTAVTSMIQNITMLAILLTGAALIRERERGTIEHLLVMPITALEIVLSKVIANGVVILVATFLCIQLVIRQWIGVEINGSITLFLLASGLYLFFTTGLGLFLGTISRSMPQMGLLFILIVLPMNLLSGGYTPLESMPEILQKIMSVVPSTNYIKLAQGILFREAGFSIVWPQMLMVTVVGLILFVFSTIRFRSFLERQG</sequence>
<dbReference type="AlphaFoldDB" id="A0A2W5FJY1"/>
<organism evidence="11 13">
    <name type="scientific">Micavibrio aeruginosavorus</name>
    <dbReference type="NCBI Taxonomy" id="349221"/>
    <lineage>
        <taxon>Bacteria</taxon>
        <taxon>Pseudomonadati</taxon>
        <taxon>Bdellovibrionota</taxon>
        <taxon>Bdellovibrionia</taxon>
        <taxon>Bdellovibrionales</taxon>
        <taxon>Pseudobdellovibrionaceae</taxon>
        <taxon>Micavibrio</taxon>
    </lineage>
</organism>
<feature type="transmembrane region" description="Helical" evidence="8">
    <location>
        <begin position="223"/>
        <end position="247"/>
    </location>
</feature>
<evidence type="ECO:0000256" key="5">
    <source>
        <dbReference type="ARBA" id="ARBA00022692"/>
    </source>
</evidence>
<dbReference type="InterPro" id="IPR013525">
    <property type="entry name" value="ABC2_TM"/>
</dbReference>
<name>A0A2W5FJY1_9BACT</name>
<feature type="transmembrane region" description="Helical" evidence="8">
    <location>
        <begin position="292"/>
        <end position="311"/>
    </location>
</feature>
<dbReference type="InterPro" id="IPR051449">
    <property type="entry name" value="ABC-2_transporter_component"/>
</dbReference>
<protein>
    <submittedName>
        <fullName evidence="11">ABC transporter permease</fullName>
    </submittedName>
</protein>
<evidence type="ECO:0000313" key="13">
    <source>
        <dbReference type="Proteomes" id="UP000249739"/>
    </source>
</evidence>
<feature type="transmembrane region" description="Helical" evidence="8">
    <location>
        <begin position="346"/>
        <end position="367"/>
    </location>
</feature>
<evidence type="ECO:0000256" key="7">
    <source>
        <dbReference type="ARBA" id="ARBA00023136"/>
    </source>
</evidence>
<keyword evidence="5 8" id="KW-0812">Transmembrane</keyword>
<dbReference type="Proteomes" id="UP000249557">
    <property type="component" value="Unassembled WGS sequence"/>
</dbReference>
<evidence type="ECO:0000256" key="8">
    <source>
        <dbReference type="SAM" id="Phobius"/>
    </source>
</evidence>
<feature type="transmembrane region" description="Helical" evidence="8">
    <location>
        <begin position="21"/>
        <end position="41"/>
    </location>
</feature>
<dbReference type="PANTHER" id="PTHR30294:SF47">
    <property type="entry name" value="INNER MEMBRANE TRANSPORT PERMEASE YHHJ"/>
    <property type="match status" value="1"/>
</dbReference>
<keyword evidence="3" id="KW-0813">Transport</keyword>
<dbReference type="GO" id="GO:0005886">
    <property type="term" value="C:plasma membrane"/>
    <property type="evidence" value="ECO:0007669"/>
    <property type="project" value="UniProtKB-SubCell"/>
</dbReference>
<evidence type="ECO:0000256" key="1">
    <source>
        <dbReference type="ARBA" id="ARBA00004651"/>
    </source>
</evidence>
<keyword evidence="7 8" id="KW-0472">Membrane</keyword>
<feature type="transmembrane region" description="Helical" evidence="8">
    <location>
        <begin position="178"/>
        <end position="202"/>
    </location>
</feature>
<dbReference type="Proteomes" id="UP000249739">
    <property type="component" value="Unassembled WGS sequence"/>
</dbReference>
<proteinExistence type="inferred from homology"/>
<dbReference type="Gene3D" id="3.40.1710.10">
    <property type="entry name" value="abc type-2 transporter like domain"/>
    <property type="match status" value="1"/>
</dbReference>
<evidence type="ECO:0000256" key="6">
    <source>
        <dbReference type="ARBA" id="ARBA00022989"/>
    </source>
</evidence>
<keyword evidence="4" id="KW-1003">Cell membrane</keyword>
<evidence type="ECO:0000256" key="2">
    <source>
        <dbReference type="ARBA" id="ARBA00007783"/>
    </source>
</evidence>
<dbReference type="PROSITE" id="PS51012">
    <property type="entry name" value="ABC_TM2"/>
    <property type="match status" value="1"/>
</dbReference>
<reference evidence="12 13" key="1">
    <citation type="submission" date="2017-08" db="EMBL/GenBank/DDBJ databases">
        <title>Infants hospitalized years apart are colonized by the same room-sourced microbial strains.</title>
        <authorList>
            <person name="Brooks B."/>
            <person name="Olm M.R."/>
            <person name="Firek B.A."/>
            <person name="Baker R."/>
            <person name="Thomas B.C."/>
            <person name="Morowitz M.J."/>
            <person name="Banfield J.F."/>
        </authorList>
    </citation>
    <scope>NUCLEOTIDE SEQUENCE [LARGE SCALE GENOMIC DNA]</scope>
    <source>
        <strain evidence="11">S2_006_000_R2_64</strain>
        <strain evidence="10">S2_018_000_R2_104</strain>
    </source>
</reference>
<dbReference type="PANTHER" id="PTHR30294">
    <property type="entry name" value="MEMBRANE COMPONENT OF ABC TRANSPORTER YHHJ-RELATED"/>
    <property type="match status" value="1"/>
</dbReference>
<evidence type="ECO:0000256" key="4">
    <source>
        <dbReference type="ARBA" id="ARBA00022475"/>
    </source>
</evidence>
<feature type="domain" description="ABC transmembrane type-2" evidence="9">
    <location>
        <begin position="146"/>
        <end position="372"/>
    </location>
</feature>
<evidence type="ECO:0000256" key="3">
    <source>
        <dbReference type="ARBA" id="ARBA00022448"/>
    </source>
</evidence>
<dbReference type="EMBL" id="QFNK01000026">
    <property type="protein sequence ID" value="PZO88165.1"/>
    <property type="molecule type" value="Genomic_DNA"/>
</dbReference>
<accession>A0A2W5FJY1</accession>
<dbReference type="Pfam" id="PF12698">
    <property type="entry name" value="ABC2_membrane_3"/>
    <property type="match status" value="1"/>
</dbReference>
<feature type="transmembrane region" description="Helical" evidence="8">
    <location>
        <begin position="259"/>
        <end position="280"/>
    </location>
</feature>